<dbReference type="EMBL" id="JAPFFF010000028">
    <property type="protein sequence ID" value="KAK8846968.1"/>
    <property type="molecule type" value="Genomic_DNA"/>
</dbReference>
<feature type="domain" description="F5/8 type C" evidence="1">
    <location>
        <begin position="291"/>
        <end position="409"/>
    </location>
</feature>
<sequence length="424" mass="49739">MAKGRLEKMKTTIKLQTDSILHVPLSIHEENFTFIVNDEEFQTNKFCADLLSPKISKMHHNDPTLSQYYINTEHKGNFKNFLDLLTFKTKDFDENNLEFISELVEELSIEDIDINIPKVPISKENVIDLIVSHSKLEHFYSKELKAEIDFLSCHLYEFKEEEEHSLFKIKYDMIEKVLTNDKIHIDTEDQLLRIVNNLYMKDSKYASLYEFVIFRNVGKESIKEFVSIFDIDDMTKGIWKSLSESLFEMREEEMKGRYKKKGTDILFSSGNLKGIFAHLQQQSNIDDEVNVTASSSTNGDKKLLLDIENTQNQFFPSNSPNSWICFEFKHHKVTPTHYTIRTYRGKHHPRSWVIEGSDTGNEWTQLDEEKDCSHLNGSNIVHTFVMKNSQTKEFKYIRMKLTGPDWNNSHYLDVCSIEFYGKLI</sequence>
<dbReference type="PANTHER" id="PTHR47457">
    <property type="entry name" value="OS05G0345500 PROTEIN"/>
    <property type="match status" value="1"/>
</dbReference>
<dbReference type="SUPFAM" id="SSF49785">
    <property type="entry name" value="Galactose-binding domain-like"/>
    <property type="match status" value="1"/>
</dbReference>
<dbReference type="InterPro" id="IPR008979">
    <property type="entry name" value="Galactose-bd-like_sf"/>
</dbReference>
<reference evidence="2 3" key="1">
    <citation type="submission" date="2024-04" db="EMBL/GenBank/DDBJ databases">
        <title>Tritrichomonas musculus Genome.</title>
        <authorList>
            <person name="Alves-Ferreira E."/>
            <person name="Grigg M."/>
            <person name="Lorenzi H."/>
            <person name="Galac M."/>
        </authorList>
    </citation>
    <scope>NUCLEOTIDE SEQUENCE [LARGE SCALE GENOMIC DNA]</scope>
    <source>
        <strain evidence="2 3">EAF2021</strain>
    </source>
</reference>
<accession>A0ABR2HGM8</accession>
<keyword evidence="3" id="KW-1185">Reference proteome</keyword>
<evidence type="ECO:0000259" key="1">
    <source>
        <dbReference type="Pfam" id="PF00754"/>
    </source>
</evidence>
<comment type="caution">
    <text evidence="2">The sequence shown here is derived from an EMBL/GenBank/DDBJ whole genome shotgun (WGS) entry which is preliminary data.</text>
</comment>
<dbReference type="InterPro" id="IPR000421">
    <property type="entry name" value="FA58C"/>
</dbReference>
<evidence type="ECO:0000313" key="2">
    <source>
        <dbReference type="EMBL" id="KAK8846968.1"/>
    </source>
</evidence>
<protein>
    <recommendedName>
        <fullName evidence="1">F5/8 type C domain-containing protein</fullName>
    </recommendedName>
</protein>
<evidence type="ECO:0000313" key="3">
    <source>
        <dbReference type="Proteomes" id="UP001470230"/>
    </source>
</evidence>
<dbReference type="Gene3D" id="2.60.120.260">
    <property type="entry name" value="Galactose-binding domain-like"/>
    <property type="match status" value="1"/>
</dbReference>
<dbReference type="PANTHER" id="PTHR47457:SF1">
    <property type="entry name" value="BTB DOMAIN-CONTAINING PROTEIN-RELATED"/>
    <property type="match status" value="1"/>
</dbReference>
<name>A0ABR2HGM8_9EUKA</name>
<proteinExistence type="predicted"/>
<gene>
    <name evidence="2" type="ORF">M9Y10_019542</name>
</gene>
<organism evidence="2 3">
    <name type="scientific">Tritrichomonas musculus</name>
    <dbReference type="NCBI Taxonomy" id="1915356"/>
    <lineage>
        <taxon>Eukaryota</taxon>
        <taxon>Metamonada</taxon>
        <taxon>Parabasalia</taxon>
        <taxon>Tritrichomonadida</taxon>
        <taxon>Tritrichomonadidae</taxon>
        <taxon>Tritrichomonas</taxon>
    </lineage>
</organism>
<dbReference type="Pfam" id="PF00754">
    <property type="entry name" value="F5_F8_type_C"/>
    <property type="match status" value="1"/>
</dbReference>
<dbReference type="Proteomes" id="UP001470230">
    <property type="component" value="Unassembled WGS sequence"/>
</dbReference>